<dbReference type="InterPro" id="IPR000055">
    <property type="entry name" value="Restrct_endonuc_typeI_TRD"/>
</dbReference>
<dbReference type="EMBL" id="FQUG01000004">
    <property type="protein sequence ID" value="SHE79282.1"/>
    <property type="molecule type" value="Genomic_DNA"/>
</dbReference>
<feature type="domain" description="Type I restriction modification DNA specificity" evidence="4">
    <location>
        <begin position="199"/>
        <end position="362"/>
    </location>
</feature>
<dbReference type="InterPro" id="IPR044946">
    <property type="entry name" value="Restrct_endonuc_typeI_TRD_sf"/>
</dbReference>
<comment type="similarity">
    <text evidence="1">Belongs to the type-I restriction system S methylase family.</text>
</comment>
<dbReference type="Gene3D" id="3.90.220.20">
    <property type="entry name" value="DNA methylase specificity domains"/>
    <property type="match status" value="2"/>
</dbReference>
<dbReference type="PANTHER" id="PTHR30408:SF13">
    <property type="entry name" value="TYPE I RESTRICTION ENZYME HINDI SPECIFICITY SUBUNIT"/>
    <property type="match status" value="1"/>
</dbReference>
<dbReference type="AlphaFoldDB" id="A0A1M4WE88"/>
<organism evidence="5 6">
    <name type="scientific">Schwartzia succinivorans DSM 10502</name>
    <dbReference type="NCBI Taxonomy" id="1123243"/>
    <lineage>
        <taxon>Bacteria</taxon>
        <taxon>Bacillati</taxon>
        <taxon>Bacillota</taxon>
        <taxon>Negativicutes</taxon>
        <taxon>Selenomonadales</taxon>
        <taxon>Selenomonadaceae</taxon>
        <taxon>Schwartzia</taxon>
    </lineage>
</organism>
<dbReference type="PANTHER" id="PTHR30408">
    <property type="entry name" value="TYPE-1 RESTRICTION ENZYME ECOKI SPECIFICITY PROTEIN"/>
    <property type="match status" value="1"/>
</dbReference>
<evidence type="ECO:0000259" key="4">
    <source>
        <dbReference type="Pfam" id="PF01420"/>
    </source>
</evidence>
<dbReference type="SUPFAM" id="SSF116734">
    <property type="entry name" value="DNA methylase specificity domain"/>
    <property type="match status" value="2"/>
</dbReference>
<sequence length="389" mass="44350">MKYNKYLIGDICNFIDYRGKTPPKTSFGIPLITAKIIKNGIIQEPQEFIDEALYDEWMRRGIPKKGDIILTTEAPLGEVAKIKTNEKMAFAQRVIILEPNNSILDSDYLFYALQDRVLKGRIEARSSGTTVFGIKAKELKKVEIQIPSIEIQRKIGSILSSIDDKIETNTAINKNLEEQAQAIYKSWFVDFEPFGGLPPSSWTKEDIYSIAKIIYGAPFSSKLFNTERKGMPIVRIRDLKGQNLETYTTEKHPKGHLIKPGDIVVGMDGEFRPHIWGNSEAWLNQRVCIFENLRPKGKAFLLFSIKPLLNIIEQTQVATTVIHIGKKDYDAFEITMPSSEVLDRFDEMTNPIIKQIVNNQLENKQLKELRDTLLPRLMSGEIDVSDIEI</sequence>
<proteinExistence type="inferred from homology"/>
<protein>
    <submittedName>
        <fullName evidence="5">Type I restriction enzyme, S subunit</fullName>
    </submittedName>
</protein>
<feature type="domain" description="Type I restriction modification DNA specificity" evidence="4">
    <location>
        <begin position="4"/>
        <end position="178"/>
    </location>
</feature>
<accession>A0A1M4WE88</accession>
<dbReference type="Pfam" id="PF01420">
    <property type="entry name" value="Methylase_S"/>
    <property type="match status" value="2"/>
</dbReference>
<keyword evidence="6" id="KW-1185">Reference proteome</keyword>
<dbReference type="Gene3D" id="1.10.287.1120">
    <property type="entry name" value="Bipartite methylase S protein"/>
    <property type="match status" value="1"/>
</dbReference>
<dbReference type="CDD" id="cd17246">
    <property type="entry name" value="RMtype1_S_SonII-TRD2-CR2_like"/>
    <property type="match status" value="1"/>
</dbReference>
<dbReference type="OrthoDB" id="9811611at2"/>
<evidence type="ECO:0000256" key="3">
    <source>
        <dbReference type="ARBA" id="ARBA00023125"/>
    </source>
</evidence>
<dbReference type="GO" id="GO:0009307">
    <property type="term" value="P:DNA restriction-modification system"/>
    <property type="evidence" value="ECO:0007669"/>
    <property type="project" value="UniProtKB-KW"/>
</dbReference>
<dbReference type="Proteomes" id="UP000184404">
    <property type="component" value="Unassembled WGS sequence"/>
</dbReference>
<dbReference type="InterPro" id="IPR052021">
    <property type="entry name" value="Type-I_RS_S_subunit"/>
</dbReference>
<dbReference type="STRING" id="1123243.SAMN02745190_01194"/>
<dbReference type="GO" id="GO:0003677">
    <property type="term" value="F:DNA binding"/>
    <property type="evidence" value="ECO:0007669"/>
    <property type="project" value="UniProtKB-KW"/>
</dbReference>
<evidence type="ECO:0000256" key="2">
    <source>
        <dbReference type="ARBA" id="ARBA00022747"/>
    </source>
</evidence>
<evidence type="ECO:0000256" key="1">
    <source>
        <dbReference type="ARBA" id="ARBA00010923"/>
    </source>
</evidence>
<evidence type="ECO:0000313" key="5">
    <source>
        <dbReference type="EMBL" id="SHE79282.1"/>
    </source>
</evidence>
<gene>
    <name evidence="5" type="ORF">SAMN02745190_01194</name>
</gene>
<dbReference type="RefSeq" id="WP_072935266.1">
    <property type="nucleotide sequence ID" value="NZ_FQUG01000004.1"/>
</dbReference>
<keyword evidence="3" id="KW-0238">DNA-binding</keyword>
<dbReference type="CDD" id="cd17257">
    <property type="entry name" value="RMtype1_S_EcoBI-TRD1-CR1_like"/>
    <property type="match status" value="1"/>
</dbReference>
<keyword evidence="2" id="KW-0680">Restriction system</keyword>
<reference evidence="5 6" key="1">
    <citation type="submission" date="2016-11" db="EMBL/GenBank/DDBJ databases">
        <authorList>
            <person name="Jaros S."/>
            <person name="Januszkiewicz K."/>
            <person name="Wedrychowicz H."/>
        </authorList>
    </citation>
    <scope>NUCLEOTIDE SEQUENCE [LARGE SCALE GENOMIC DNA]</scope>
    <source>
        <strain evidence="5 6">DSM 10502</strain>
    </source>
</reference>
<name>A0A1M4WE88_9FIRM</name>
<evidence type="ECO:0000313" key="6">
    <source>
        <dbReference type="Proteomes" id="UP000184404"/>
    </source>
</evidence>